<evidence type="ECO:0000256" key="5">
    <source>
        <dbReference type="ARBA" id="ARBA00022763"/>
    </source>
</evidence>
<evidence type="ECO:0000256" key="7">
    <source>
        <dbReference type="ARBA" id="ARBA00049348"/>
    </source>
</evidence>
<comment type="function">
    <text evidence="8">Involved in the cellular defense against the biological effects of O6-methylguanine (O6-MeG) and O4-methylthymine (O4-MeT) in DNA. Repairs the methylated nucleobase in DNA by stoichiometrically transferring the methyl group to a cysteine residue in the enzyme. This is a suicide reaction: the enzyme is irreversibly inactivated.</text>
</comment>
<dbReference type="Pfam" id="PF01035">
    <property type="entry name" value="DNA_binding_1"/>
    <property type="match status" value="1"/>
</dbReference>
<sequence>MKSAFCFQTRLGKVVIVENGTAVVQLCFGENISEDSRVDQTPLLKRAHRELEEYLSGQRKNFDLPLAPQGTDFQKKVWVALQNIPYGKKCSYKDIAIAVGNEKASRAVGGANHLNPIAILIPCHRVIGSNGNLTGYAGGVDFKEKLLELESRYDG</sequence>
<keyword evidence="12" id="KW-1185">Reference proteome</keyword>
<evidence type="ECO:0000256" key="1">
    <source>
        <dbReference type="ARBA" id="ARBA00001286"/>
    </source>
</evidence>
<organism evidence="11 12">
    <name type="scientific">Acetobacterium fimetarium</name>
    <dbReference type="NCBI Taxonomy" id="52691"/>
    <lineage>
        <taxon>Bacteria</taxon>
        <taxon>Bacillati</taxon>
        <taxon>Bacillota</taxon>
        <taxon>Clostridia</taxon>
        <taxon>Eubacteriales</taxon>
        <taxon>Eubacteriaceae</taxon>
        <taxon>Acetobacterium</taxon>
    </lineage>
</organism>
<evidence type="ECO:0000256" key="8">
    <source>
        <dbReference type="HAMAP-Rule" id="MF_00772"/>
    </source>
</evidence>
<dbReference type="Proteomes" id="UP000603234">
    <property type="component" value="Unassembled WGS sequence"/>
</dbReference>
<keyword evidence="5 8" id="KW-0227">DNA damage</keyword>
<evidence type="ECO:0000256" key="4">
    <source>
        <dbReference type="ARBA" id="ARBA00022679"/>
    </source>
</evidence>
<keyword evidence="6 8" id="KW-0234">DNA repair</keyword>
<comment type="catalytic activity">
    <reaction evidence="1 8">
        <text>a 4-O-methyl-thymidine in DNA + L-cysteinyl-[protein] = a thymidine in DNA + S-methyl-L-cysteinyl-[protein]</text>
        <dbReference type="Rhea" id="RHEA:53428"/>
        <dbReference type="Rhea" id="RHEA-COMP:10131"/>
        <dbReference type="Rhea" id="RHEA-COMP:10132"/>
        <dbReference type="Rhea" id="RHEA-COMP:13555"/>
        <dbReference type="Rhea" id="RHEA-COMP:13556"/>
        <dbReference type="ChEBI" id="CHEBI:29950"/>
        <dbReference type="ChEBI" id="CHEBI:82612"/>
        <dbReference type="ChEBI" id="CHEBI:137386"/>
        <dbReference type="ChEBI" id="CHEBI:137387"/>
        <dbReference type="EC" id="2.1.1.63"/>
    </reaction>
</comment>
<dbReference type="InterPro" id="IPR036388">
    <property type="entry name" value="WH-like_DNA-bd_sf"/>
</dbReference>
<dbReference type="PANTHER" id="PTHR10815">
    <property type="entry name" value="METHYLATED-DNA--PROTEIN-CYSTEINE METHYLTRANSFERASE"/>
    <property type="match status" value="1"/>
</dbReference>
<evidence type="ECO:0000256" key="6">
    <source>
        <dbReference type="ARBA" id="ARBA00023204"/>
    </source>
</evidence>
<dbReference type="NCBIfam" id="TIGR00589">
    <property type="entry name" value="ogt"/>
    <property type="match status" value="1"/>
</dbReference>
<dbReference type="InterPro" id="IPR036217">
    <property type="entry name" value="MethylDNA_cys_MeTrfase_DNAb"/>
</dbReference>
<name>A0ABR6WXU9_9FIRM</name>
<reference evidence="11 12" key="1">
    <citation type="journal article" date="2020" name="mSystems">
        <title>Defining Genomic and Predicted Metabolic Features of the Acetobacterium Genus.</title>
        <authorList>
            <person name="Ross D.E."/>
            <person name="Marshall C.W."/>
            <person name="Gulliver D."/>
            <person name="May H.D."/>
            <person name="Norman R.S."/>
        </authorList>
    </citation>
    <scope>NUCLEOTIDE SEQUENCE [LARGE SCALE GENOMIC DNA]</scope>
    <source>
        <strain evidence="11 12">DSM 8238</strain>
    </source>
</reference>
<dbReference type="InterPro" id="IPR014048">
    <property type="entry name" value="MethylDNA_cys_MeTrfase_DNA-bd"/>
</dbReference>
<dbReference type="GO" id="GO:0032259">
    <property type="term" value="P:methylation"/>
    <property type="evidence" value="ECO:0007669"/>
    <property type="project" value="UniProtKB-KW"/>
</dbReference>
<dbReference type="HAMAP" id="MF_00772">
    <property type="entry name" value="OGT"/>
    <property type="match status" value="1"/>
</dbReference>
<comment type="miscellaneous">
    <text evidence="8">This enzyme catalyzes only one turnover and therefore is not strictly catalytic. According to one definition, an enzyme is a biocatalyst that acts repeatedly and over many reaction cycles.</text>
</comment>
<evidence type="ECO:0000256" key="3">
    <source>
        <dbReference type="ARBA" id="ARBA00022603"/>
    </source>
</evidence>
<feature type="domain" description="Methylated-DNA-[protein]-cysteine S-methyltransferase DNA binding" evidence="9">
    <location>
        <begin position="72"/>
        <end position="151"/>
    </location>
</feature>
<keyword evidence="2 8" id="KW-0963">Cytoplasm</keyword>
<comment type="subcellular location">
    <subcellularLocation>
        <location evidence="8">Cytoplasm</location>
    </subcellularLocation>
</comment>
<evidence type="ECO:0000259" key="9">
    <source>
        <dbReference type="Pfam" id="PF01035"/>
    </source>
</evidence>
<keyword evidence="3 8" id="KW-0489">Methyltransferase</keyword>
<dbReference type="InterPro" id="IPR023546">
    <property type="entry name" value="MGMT"/>
</dbReference>
<comment type="catalytic activity">
    <reaction evidence="7 8">
        <text>a 6-O-methyl-2'-deoxyguanosine in DNA + L-cysteinyl-[protein] = S-methyl-L-cysteinyl-[protein] + a 2'-deoxyguanosine in DNA</text>
        <dbReference type="Rhea" id="RHEA:24000"/>
        <dbReference type="Rhea" id="RHEA-COMP:10131"/>
        <dbReference type="Rhea" id="RHEA-COMP:10132"/>
        <dbReference type="Rhea" id="RHEA-COMP:11367"/>
        <dbReference type="Rhea" id="RHEA-COMP:11368"/>
        <dbReference type="ChEBI" id="CHEBI:29950"/>
        <dbReference type="ChEBI" id="CHEBI:82612"/>
        <dbReference type="ChEBI" id="CHEBI:85445"/>
        <dbReference type="ChEBI" id="CHEBI:85448"/>
        <dbReference type="EC" id="2.1.1.63"/>
    </reaction>
</comment>
<dbReference type="Gene3D" id="1.10.10.10">
    <property type="entry name" value="Winged helix-like DNA-binding domain superfamily/Winged helix DNA-binding domain"/>
    <property type="match status" value="1"/>
</dbReference>
<dbReference type="PROSITE" id="PS00374">
    <property type="entry name" value="MGMT"/>
    <property type="match status" value="1"/>
</dbReference>
<dbReference type="PANTHER" id="PTHR10815:SF5">
    <property type="entry name" value="METHYLATED-DNA--PROTEIN-CYSTEINE METHYLTRANSFERASE"/>
    <property type="match status" value="1"/>
</dbReference>
<evidence type="ECO:0000256" key="2">
    <source>
        <dbReference type="ARBA" id="ARBA00022490"/>
    </source>
</evidence>
<dbReference type="Gene3D" id="3.30.160.70">
    <property type="entry name" value="Methylated DNA-protein cysteine methyltransferase domain"/>
    <property type="match status" value="1"/>
</dbReference>
<dbReference type="SUPFAM" id="SSF46767">
    <property type="entry name" value="Methylated DNA-protein cysteine methyltransferase, C-terminal domain"/>
    <property type="match status" value="1"/>
</dbReference>
<comment type="similarity">
    <text evidence="8">Belongs to the MGMT family.</text>
</comment>
<proteinExistence type="inferred from homology"/>
<evidence type="ECO:0000259" key="10">
    <source>
        <dbReference type="Pfam" id="PF02870"/>
    </source>
</evidence>
<protein>
    <recommendedName>
        <fullName evidence="8">Methylated-DNA--protein-cysteine methyltransferase</fullName>
        <ecNumber evidence="8">2.1.1.63</ecNumber>
    </recommendedName>
    <alternativeName>
        <fullName evidence="8">6-O-methylguanine-DNA methyltransferase</fullName>
        <shortName evidence="8">MGMT</shortName>
    </alternativeName>
    <alternativeName>
        <fullName evidence="8">O-6-methylguanine-DNA-alkyltransferase</fullName>
    </alternativeName>
</protein>
<keyword evidence="4 8" id="KW-0808">Transferase</keyword>
<feature type="active site" description="Nucleophile; methyl group acceptor" evidence="8">
    <location>
        <position position="123"/>
    </location>
</feature>
<evidence type="ECO:0000313" key="12">
    <source>
        <dbReference type="Proteomes" id="UP000603234"/>
    </source>
</evidence>
<dbReference type="EMBL" id="WJBC01000031">
    <property type="protein sequence ID" value="MBC3805474.1"/>
    <property type="molecule type" value="Genomic_DNA"/>
</dbReference>
<feature type="domain" description="Methylguanine DNA methyltransferase ribonuclease-like" evidence="10">
    <location>
        <begin position="8"/>
        <end position="68"/>
    </location>
</feature>
<dbReference type="GO" id="GO:0003908">
    <property type="term" value="F:methylated-DNA-[protein]-cysteine S-methyltransferase activity"/>
    <property type="evidence" value="ECO:0007669"/>
    <property type="project" value="UniProtKB-EC"/>
</dbReference>
<dbReference type="InterPro" id="IPR001497">
    <property type="entry name" value="MethylDNA_cys_MeTrfase_AS"/>
</dbReference>
<accession>A0ABR6WXU9</accession>
<dbReference type="Pfam" id="PF02870">
    <property type="entry name" value="Methyltransf_1N"/>
    <property type="match status" value="1"/>
</dbReference>
<evidence type="ECO:0000313" key="11">
    <source>
        <dbReference type="EMBL" id="MBC3805474.1"/>
    </source>
</evidence>
<dbReference type="SUPFAM" id="SSF53155">
    <property type="entry name" value="Methylated DNA-protein cysteine methyltransferase domain"/>
    <property type="match status" value="1"/>
</dbReference>
<dbReference type="InterPro" id="IPR036631">
    <property type="entry name" value="MGMT_N_sf"/>
</dbReference>
<dbReference type="CDD" id="cd06445">
    <property type="entry name" value="ATase"/>
    <property type="match status" value="1"/>
</dbReference>
<dbReference type="InterPro" id="IPR008332">
    <property type="entry name" value="MethylG_MeTrfase_N"/>
</dbReference>
<dbReference type="EC" id="2.1.1.63" evidence="8"/>
<comment type="caution">
    <text evidence="11">The sequence shown here is derived from an EMBL/GenBank/DDBJ whole genome shotgun (WGS) entry which is preliminary data.</text>
</comment>
<dbReference type="RefSeq" id="WP_186843363.1">
    <property type="nucleotide sequence ID" value="NZ_WJBC01000031.1"/>
</dbReference>
<gene>
    <name evidence="11" type="ORF">GH808_13735</name>
</gene>